<feature type="domain" description="DUF6533" evidence="2">
    <location>
        <begin position="24"/>
        <end position="64"/>
    </location>
</feature>
<reference evidence="3 4" key="1">
    <citation type="submission" date="2018-06" db="EMBL/GenBank/DDBJ databases">
        <title>A transcriptomic atlas of mushroom development highlights an independent origin of complex multicellularity.</title>
        <authorList>
            <consortium name="DOE Joint Genome Institute"/>
            <person name="Krizsan K."/>
            <person name="Almasi E."/>
            <person name="Merenyi Z."/>
            <person name="Sahu N."/>
            <person name="Viragh M."/>
            <person name="Koszo T."/>
            <person name="Mondo S."/>
            <person name="Kiss B."/>
            <person name="Balint B."/>
            <person name="Kues U."/>
            <person name="Barry K."/>
            <person name="Hegedus J.C."/>
            <person name="Henrissat B."/>
            <person name="Johnson J."/>
            <person name="Lipzen A."/>
            <person name="Ohm R."/>
            <person name="Nagy I."/>
            <person name="Pangilinan J."/>
            <person name="Yan J."/>
            <person name="Xiong Y."/>
            <person name="Grigoriev I.V."/>
            <person name="Hibbett D.S."/>
            <person name="Nagy L.G."/>
        </authorList>
    </citation>
    <scope>NUCLEOTIDE SEQUENCE [LARGE SCALE GENOMIC DNA]</scope>
    <source>
        <strain evidence="3 4">SZMC22713</strain>
    </source>
</reference>
<feature type="transmembrane region" description="Helical" evidence="1">
    <location>
        <begin position="159"/>
        <end position="178"/>
    </location>
</feature>
<name>A0A4Y7Q5I5_9AGAM</name>
<dbReference type="STRING" id="50990.A0A4Y7Q5I5"/>
<dbReference type="AlphaFoldDB" id="A0A4Y7Q5I5"/>
<proteinExistence type="predicted"/>
<dbReference type="Pfam" id="PF20151">
    <property type="entry name" value="DUF6533"/>
    <property type="match status" value="1"/>
</dbReference>
<evidence type="ECO:0000256" key="1">
    <source>
        <dbReference type="SAM" id="Phobius"/>
    </source>
</evidence>
<keyword evidence="4" id="KW-1185">Reference proteome</keyword>
<dbReference type="Proteomes" id="UP000294933">
    <property type="component" value="Unassembled WGS sequence"/>
</dbReference>
<sequence>MFQGMATLPHAFLEPFVQLQIIKLWDYFVLLPDEGYKNKVSFVWPTRWNLSKCLFFANRYLAFIDQPMAIYVLMFADDAKVCENTFQALGCCVIRFNVYAQGSSCYALTLFGEAKGTGLSSDFSQCILYLSGVRSTAVSLLGMKGCTLLFENRDARISFVLLIAIESTLVILLAYKAVQYCELIIHTTKLLDLIASYIATSITNLVVIIVAPSSRDTFRKLENSLQRVLHSVLCSRILLHIRAVYQTQTVNGKDSIRITDISPHLRTLNKYETETIGSKFDDLEVPPSTIV</sequence>
<organism evidence="3 4">
    <name type="scientific">Rickenella mellea</name>
    <dbReference type="NCBI Taxonomy" id="50990"/>
    <lineage>
        <taxon>Eukaryota</taxon>
        <taxon>Fungi</taxon>
        <taxon>Dikarya</taxon>
        <taxon>Basidiomycota</taxon>
        <taxon>Agaricomycotina</taxon>
        <taxon>Agaricomycetes</taxon>
        <taxon>Hymenochaetales</taxon>
        <taxon>Rickenellaceae</taxon>
        <taxon>Rickenella</taxon>
    </lineage>
</organism>
<dbReference type="VEuPathDB" id="FungiDB:BD410DRAFT_803600"/>
<gene>
    <name evidence="3" type="ORF">BD410DRAFT_803600</name>
</gene>
<dbReference type="EMBL" id="ML170175">
    <property type="protein sequence ID" value="TDL22468.1"/>
    <property type="molecule type" value="Genomic_DNA"/>
</dbReference>
<evidence type="ECO:0000313" key="4">
    <source>
        <dbReference type="Proteomes" id="UP000294933"/>
    </source>
</evidence>
<evidence type="ECO:0000259" key="2">
    <source>
        <dbReference type="Pfam" id="PF20151"/>
    </source>
</evidence>
<keyword evidence="1" id="KW-0472">Membrane</keyword>
<evidence type="ECO:0000313" key="3">
    <source>
        <dbReference type="EMBL" id="TDL22468.1"/>
    </source>
</evidence>
<feature type="transmembrane region" description="Helical" evidence="1">
    <location>
        <begin position="190"/>
        <end position="211"/>
    </location>
</feature>
<keyword evidence="1" id="KW-0812">Transmembrane</keyword>
<protein>
    <recommendedName>
        <fullName evidence="2">DUF6533 domain-containing protein</fullName>
    </recommendedName>
</protein>
<dbReference type="InterPro" id="IPR045340">
    <property type="entry name" value="DUF6533"/>
</dbReference>
<accession>A0A4Y7Q5I5</accession>
<dbReference type="OrthoDB" id="3350812at2759"/>
<keyword evidence="1" id="KW-1133">Transmembrane helix</keyword>